<comment type="caution">
    <text evidence="15">The sequence shown here is derived from an EMBL/GenBank/DDBJ whole genome shotgun (WGS) entry which is preliminary data.</text>
</comment>
<dbReference type="Pfam" id="PF02790">
    <property type="entry name" value="COX2_TM"/>
    <property type="match status" value="1"/>
</dbReference>
<sequence length="348" mass="39902">MKALFFIIIFVVLIVACWQFVKLLGLTKVDNQTATEKENNINGWLMLGLMGFIYGLMIYSMYGAKDVLLPRASASEEGYHIDNLFVMTMTLILVVQFIMQFLLFFFSFKYRGIDDRKAFFFADSHKLETIWTVIPTIVLSGLIIYGIWTWNNVMDSSDAKDPIFIELYGKQFQWDARYAGKDNQLGSANVRFIEGTNTMGVDMTDKNSADDIPLVVNEGKFVKELHVPKGRKVIFKIRSQDVLHSVFMPHFRAQMNAVPGMVTEIAFTPVVTTAEMRLNEDTKAKFEAINELRKEKGEEAVEFDYLILCNKICGSSHYNMQLKIVVDEEADFNKWLATQNTFAQIKNK</sequence>
<dbReference type="PROSITE" id="PS50857">
    <property type="entry name" value="COX2_CUA"/>
    <property type="match status" value="1"/>
</dbReference>
<evidence type="ECO:0000256" key="5">
    <source>
        <dbReference type="ARBA" id="ARBA00022660"/>
    </source>
</evidence>
<feature type="domain" description="Cytochrome oxidase subunit II transmembrane region profile" evidence="14">
    <location>
        <begin position="61"/>
        <end position="157"/>
    </location>
</feature>
<keyword evidence="8" id="KW-0249">Electron transport</keyword>
<dbReference type="InterPro" id="IPR011759">
    <property type="entry name" value="Cyt_c_oxidase_su2_TM_dom"/>
</dbReference>
<dbReference type="EC" id="7.1.1.9" evidence="3"/>
<dbReference type="EMBL" id="JAEHFJ010000002">
    <property type="protein sequence ID" value="MBJ2173726.1"/>
    <property type="molecule type" value="Genomic_DNA"/>
</dbReference>
<evidence type="ECO:0000256" key="8">
    <source>
        <dbReference type="ARBA" id="ARBA00022982"/>
    </source>
</evidence>
<feature type="transmembrane region" description="Helical" evidence="12">
    <location>
        <begin position="129"/>
        <end position="148"/>
    </location>
</feature>
<keyword evidence="10 12" id="KW-0472">Membrane</keyword>
<evidence type="ECO:0000256" key="4">
    <source>
        <dbReference type="ARBA" id="ARBA00022448"/>
    </source>
</evidence>
<evidence type="ECO:0000256" key="11">
    <source>
        <dbReference type="ARBA" id="ARBA00031389"/>
    </source>
</evidence>
<feature type="domain" description="Cytochrome oxidase subunit II copper A binding" evidence="13">
    <location>
        <begin position="160"/>
        <end position="338"/>
    </location>
</feature>
<dbReference type="InterPro" id="IPR036257">
    <property type="entry name" value="Cyt_c_oxidase_su2_TM_sf"/>
</dbReference>
<comment type="subcellular location">
    <subcellularLocation>
        <location evidence="1">Membrane</location>
        <topology evidence="1">Multi-pass membrane protein</topology>
    </subcellularLocation>
</comment>
<feature type="transmembrane region" description="Helical" evidence="12">
    <location>
        <begin position="84"/>
        <end position="108"/>
    </location>
</feature>
<dbReference type="PROSITE" id="PS50999">
    <property type="entry name" value="COX2_TM"/>
    <property type="match status" value="1"/>
</dbReference>
<dbReference type="PROSITE" id="PS51257">
    <property type="entry name" value="PROKAR_LIPOPROTEIN"/>
    <property type="match status" value="1"/>
</dbReference>
<evidence type="ECO:0000256" key="3">
    <source>
        <dbReference type="ARBA" id="ARBA00012949"/>
    </source>
</evidence>
<dbReference type="PANTHER" id="PTHR22888">
    <property type="entry name" value="CYTOCHROME C OXIDASE, SUBUNIT II"/>
    <property type="match status" value="1"/>
</dbReference>
<dbReference type="InterPro" id="IPR008972">
    <property type="entry name" value="Cupredoxin"/>
</dbReference>
<protein>
    <recommendedName>
        <fullName evidence="3">cytochrome-c oxidase</fullName>
        <ecNumber evidence="3">7.1.1.9</ecNumber>
    </recommendedName>
    <alternativeName>
        <fullName evidence="11">Cytochrome c oxidase polypeptide II</fullName>
    </alternativeName>
</protein>
<dbReference type="PRINTS" id="PR01166">
    <property type="entry name" value="CYCOXIDASEII"/>
</dbReference>
<gene>
    <name evidence="15" type="ORF">JBL43_05720</name>
</gene>
<reference evidence="15 16" key="1">
    <citation type="submission" date="2020-12" db="EMBL/GenBank/DDBJ databases">
        <title>Aureibaculum luteum sp. nov. and Aureibaculum flavum sp. nov., novel members of the family Flavobacteriaceae isolated from Antarctic intertidal sediments.</title>
        <authorList>
            <person name="He X."/>
            <person name="Zhang X."/>
        </authorList>
    </citation>
    <scope>NUCLEOTIDE SEQUENCE [LARGE SCALE GENOMIC DNA]</scope>
    <source>
        <strain evidence="15 16">A20</strain>
    </source>
</reference>
<evidence type="ECO:0000313" key="15">
    <source>
        <dbReference type="EMBL" id="MBJ2173726.1"/>
    </source>
</evidence>
<evidence type="ECO:0000256" key="1">
    <source>
        <dbReference type="ARBA" id="ARBA00004141"/>
    </source>
</evidence>
<dbReference type="SUPFAM" id="SSF49503">
    <property type="entry name" value="Cupredoxins"/>
    <property type="match status" value="1"/>
</dbReference>
<dbReference type="SUPFAM" id="SSF81464">
    <property type="entry name" value="Cytochrome c oxidase subunit II-like, transmembrane region"/>
    <property type="match status" value="1"/>
</dbReference>
<keyword evidence="7" id="KW-1278">Translocase</keyword>
<dbReference type="Gene3D" id="1.10.287.90">
    <property type="match status" value="1"/>
</dbReference>
<feature type="transmembrane region" description="Helical" evidence="12">
    <location>
        <begin position="6"/>
        <end position="24"/>
    </location>
</feature>
<organism evidence="15 16">
    <name type="scientific">Aureibaculum flavum</name>
    <dbReference type="NCBI Taxonomy" id="2795986"/>
    <lineage>
        <taxon>Bacteria</taxon>
        <taxon>Pseudomonadati</taxon>
        <taxon>Bacteroidota</taxon>
        <taxon>Flavobacteriia</taxon>
        <taxon>Flavobacteriales</taxon>
        <taxon>Flavobacteriaceae</taxon>
        <taxon>Aureibaculum</taxon>
    </lineage>
</organism>
<evidence type="ECO:0000256" key="2">
    <source>
        <dbReference type="ARBA" id="ARBA00007866"/>
    </source>
</evidence>
<dbReference type="InterPro" id="IPR002429">
    <property type="entry name" value="CcO_II-like_C"/>
</dbReference>
<dbReference type="InterPro" id="IPR045187">
    <property type="entry name" value="CcO_II"/>
</dbReference>
<evidence type="ECO:0000256" key="10">
    <source>
        <dbReference type="ARBA" id="ARBA00023136"/>
    </source>
</evidence>
<dbReference type="RefSeq" id="WP_198840497.1">
    <property type="nucleotide sequence ID" value="NZ_JAEHFJ010000002.1"/>
</dbReference>
<evidence type="ECO:0000259" key="14">
    <source>
        <dbReference type="PROSITE" id="PS50999"/>
    </source>
</evidence>
<evidence type="ECO:0000256" key="12">
    <source>
        <dbReference type="SAM" id="Phobius"/>
    </source>
</evidence>
<dbReference type="PANTHER" id="PTHR22888:SF9">
    <property type="entry name" value="CYTOCHROME C OXIDASE SUBUNIT 2"/>
    <property type="match status" value="1"/>
</dbReference>
<proteinExistence type="inferred from homology"/>
<keyword evidence="6 12" id="KW-0812">Transmembrane</keyword>
<feature type="transmembrane region" description="Helical" evidence="12">
    <location>
        <begin position="44"/>
        <end position="64"/>
    </location>
</feature>
<keyword evidence="9 12" id="KW-1133">Transmembrane helix</keyword>
<comment type="similarity">
    <text evidence="2">Belongs to the cytochrome c oxidase subunit 2 family.</text>
</comment>
<evidence type="ECO:0000256" key="6">
    <source>
        <dbReference type="ARBA" id="ARBA00022692"/>
    </source>
</evidence>
<evidence type="ECO:0000313" key="16">
    <source>
        <dbReference type="Proteomes" id="UP000623301"/>
    </source>
</evidence>
<keyword evidence="16" id="KW-1185">Reference proteome</keyword>
<accession>A0ABS0WP22</accession>
<name>A0ABS0WP22_9FLAO</name>
<evidence type="ECO:0000259" key="13">
    <source>
        <dbReference type="PROSITE" id="PS50857"/>
    </source>
</evidence>
<dbReference type="Gene3D" id="2.60.40.420">
    <property type="entry name" value="Cupredoxins - blue copper proteins"/>
    <property type="match status" value="1"/>
</dbReference>
<keyword evidence="4" id="KW-0813">Transport</keyword>
<evidence type="ECO:0000256" key="7">
    <source>
        <dbReference type="ARBA" id="ARBA00022967"/>
    </source>
</evidence>
<keyword evidence="5" id="KW-0679">Respiratory chain</keyword>
<dbReference type="Proteomes" id="UP000623301">
    <property type="component" value="Unassembled WGS sequence"/>
</dbReference>
<evidence type="ECO:0000256" key="9">
    <source>
        <dbReference type="ARBA" id="ARBA00022989"/>
    </source>
</evidence>